<comment type="pathway">
    <text evidence="3 4">Cofactor biosynthesis; coenzyme A biosynthesis; CoA from (R)-pantothenate: step 2/5.</text>
</comment>
<feature type="binding site" evidence="3">
    <location>
        <position position="282"/>
    </location>
    <ligand>
        <name>CTP</name>
        <dbReference type="ChEBI" id="CHEBI:37563"/>
    </ligand>
</feature>
<evidence type="ECO:0000256" key="1">
    <source>
        <dbReference type="ARBA" id="ARBA00022793"/>
    </source>
</evidence>
<keyword evidence="3 4" id="KW-0288">FMN</keyword>
<comment type="catalytic activity">
    <reaction evidence="3 4">
        <text>(R)-4'-phosphopantothenate + L-cysteine + CTP = N-[(R)-4-phosphopantothenoyl]-L-cysteine + CMP + diphosphate + H(+)</text>
        <dbReference type="Rhea" id="RHEA:19397"/>
        <dbReference type="ChEBI" id="CHEBI:10986"/>
        <dbReference type="ChEBI" id="CHEBI:15378"/>
        <dbReference type="ChEBI" id="CHEBI:33019"/>
        <dbReference type="ChEBI" id="CHEBI:35235"/>
        <dbReference type="ChEBI" id="CHEBI:37563"/>
        <dbReference type="ChEBI" id="CHEBI:59458"/>
        <dbReference type="ChEBI" id="CHEBI:60377"/>
        <dbReference type="EC" id="6.3.2.5"/>
    </reaction>
</comment>
<dbReference type="Proteomes" id="UP001184230">
    <property type="component" value="Unassembled WGS sequence"/>
</dbReference>
<feature type="binding site" evidence="3">
    <location>
        <position position="350"/>
    </location>
    <ligand>
        <name>CTP</name>
        <dbReference type="ChEBI" id="CHEBI:37563"/>
    </ligand>
</feature>
<keyword evidence="2 3" id="KW-0456">Lyase</keyword>
<dbReference type="GO" id="GO:0004632">
    <property type="term" value="F:phosphopantothenate--cysteine ligase activity"/>
    <property type="evidence" value="ECO:0007669"/>
    <property type="project" value="UniProtKB-EC"/>
</dbReference>
<evidence type="ECO:0000259" key="5">
    <source>
        <dbReference type="Pfam" id="PF02441"/>
    </source>
</evidence>
<feature type="active site" description="Proton donor" evidence="3">
    <location>
        <position position="162"/>
    </location>
</feature>
<dbReference type="PANTHER" id="PTHR14359:SF6">
    <property type="entry name" value="PHOSPHOPANTOTHENOYLCYSTEINE DECARBOXYLASE"/>
    <property type="match status" value="1"/>
</dbReference>
<organism evidence="7 8">
    <name type="scientific">Variovorax soli</name>
    <dbReference type="NCBI Taxonomy" id="376815"/>
    <lineage>
        <taxon>Bacteria</taxon>
        <taxon>Pseudomonadati</taxon>
        <taxon>Pseudomonadota</taxon>
        <taxon>Betaproteobacteria</taxon>
        <taxon>Burkholderiales</taxon>
        <taxon>Comamonadaceae</taxon>
        <taxon>Variovorax</taxon>
    </lineage>
</organism>
<proteinExistence type="inferred from homology"/>
<evidence type="ECO:0000256" key="2">
    <source>
        <dbReference type="ARBA" id="ARBA00023239"/>
    </source>
</evidence>
<feature type="domain" description="DNA/pantothenate metabolism flavoprotein C-terminal" evidence="6">
    <location>
        <begin position="189"/>
        <end position="400"/>
    </location>
</feature>
<keyword evidence="3 4" id="KW-0285">Flavoprotein</keyword>
<evidence type="ECO:0000256" key="4">
    <source>
        <dbReference type="RuleBase" id="RU364078"/>
    </source>
</evidence>
<feature type="binding site" evidence="3">
    <location>
        <position position="332"/>
    </location>
    <ligand>
        <name>CTP</name>
        <dbReference type="ChEBI" id="CHEBI:37563"/>
    </ligand>
</feature>
<keyword evidence="8" id="KW-1185">Reference proteome</keyword>
<dbReference type="EMBL" id="JAVDRF010000008">
    <property type="protein sequence ID" value="MDR6537945.1"/>
    <property type="molecule type" value="Genomic_DNA"/>
</dbReference>
<dbReference type="Pfam" id="PF04127">
    <property type="entry name" value="DFP"/>
    <property type="match status" value="1"/>
</dbReference>
<comment type="function">
    <text evidence="4">Catalyzes two steps in the biosynthesis of coenzyme A. In the first step cysteine is conjugated to 4'-phosphopantothenate to form 4-phosphopantothenoylcysteine, in the latter compound is decarboxylated to form 4'-phosphopantotheine.</text>
</comment>
<reference evidence="7 8" key="1">
    <citation type="submission" date="2023-07" db="EMBL/GenBank/DDBJ databases">
        <title>Sorghum-associated microbial communities from plants grown in Nebraska, USA.</title>
        <authorList>
            <person name="Schachtman D."/>
        </authorList>
    </citation>
    <scope>NUCLEOTIDE SEQUENCE [LARGE SCALE GENOMIC DNA]</scope>
    <source>
        <strain evidence="7 8">DS1781</strain>
    </source>
</reference>
<evidence type="ECO:0000313" key="7">
    <source>
        <dbReference type="EMBL" id="MDR6537945.1"/>
    </source>
</evidence>
<dbReference type="InterPro" id="IPR003382">
    <property type="entry name" value="Flavoprotein"/>
</dbReference>
<dbReference type="Gene3D" id="3.40.50.1950">
    <property type="entry name" value="Flavin prenyltransferase-like"/>
    <property type="match status" value="1"/>
</dbReference>
<dbReference type="EC" id="4.1.1.36" evidence="3"/>
<feature type="binding site" evidence="3">
    <location>
        <position position="346"/>
    </location>
    <ligand>
        <name>CTP</name>
        <dbReference type="ChEBI" id="CHEBI:37563"/>
    </ligand>
</feature>
<name>A0ABU1NIV6_9BURK</name>
<comment type="caution">
    <text evidence="7">The sequence shown here is derived from an EMBL/GenBank/DDBJ whole genome shotgun (WGS) entry which is preliminary data.</text>
</comment>
<comment type="catalytic activity">
    <reaction evidence="3 4">
        <text>N-[(R)-4-phosphopantothenoyl]-L-cysteine + H(+) = (R)-4'-phosphopantetheine + CO2</text>
        <dbReference type="Rhea" id="RHEA:16793"/>
        <dbReference type="ChEBI" id="CHEBI:15378"/>
        <dbReference type="ChEBI" id="CHEBI:16526"/>
        <dbReference type="ChEBI" id="CHEBI:59458"/>
        <dbReference type="ChEBI" id="CHEBI:61723"/>
        <dbReference type="EC" id="4.1.1.36"/>
    </reaction>
</comment>
<dbReference type="InterPro" id="IPR005252">
    <property type="entry name" value="CoaBC"/>
</dbReference>
<dbReference type="PANTHER" id="PTHR14359">
    <property type="entry name" value="HOMO-OLIGOMERIC FLAVIN CONTAINING CYS DECARBOXYLASE FAMILY"/>
    <property type="match status" value="1"/>
</dbReference>
<dbReference type="Pfam" id="PF02441">
    <property type="entry name" value="Flavoprotein"/>
    <property type="match status" value="1"/>
</dbReference>
<dbReference type="SUPFAM" id="SSF52507">
    <property type="entry name" value="Homo-oligomeric flavin-containing Cys decarboxylases, HFCD"/>
    <property type="match status" value="1"/>
</dbReference>
<keyword evidence="3" id="KW-0460">Magnesium</keyword>
<comment type="cofactor">
    <cofactor evidence="3">
        <name>Mg(2+)</name>
        <dbReference type="ChEBI" id="CHEBI:18420"/>
    </cofactor>
</comment>
<comment type="function">
    <text evidence="3">Catalyzes two sequential steps in the biosynthesis of coenzyme A. In the first step cysteine is conjugated to 4'-phosphopantothenate to form 4-phosphopantothenoylcysteine. In the second step the latter compound is decarboxylated to form 4'-phosphopantotheine.</text>
</comment>
<dbReference type="PROSITE" id="PS51257">
    <property type="entry name" value="PROKAR_LIPOPROTEIN"/>
    <property type="match status" value="1"/>
</dbReference>
<comment type="caution">
    <text evidence="3">Lacks conserved residue(s) required for the propagation of feature annotation.</text>
</comment>
<feature type="binding site" evidence="3">
    <location>
        <position position="292"/>
    </location>
    <ligand>
        <name>CTP</name>
        <dbReference type="ChEBI" id="CHEBI:37563"/>
    </ligand>
</feature>
<sequence length="407" mass="43427">MQDLAGKHIVLGLTGGIACYKSAELCRLLVKAGAIVQVVMTEAATQFMTPVTMQALSGRPVYTSQWDAREPNNMPHINLSREADAIVLAPASADFIARLVQGRSDELLSLLCLARPLDRVPLLIAPAMNREMWVHPATQRNLRQVDADGARVLGVGNGWQACGETGDGRMLEPLQLFEEIVAQFQPKVLAGQQVVVTAGPTFEALDPIRGITNHSSGKMGFAIARAAREAGAEVTLVAGPVHLPTPRGVARIDVQSAREMLEASQGAAQSASVFIATAAVADWRPASQSEQKIKKDGSGQVPVLHFVENPDILQSIAQGERARAGKLFCVGFAAESENLVAHAKAKRERKGIPLLVGNIGPLTFGQDHNSLLLVDAHGVRELPRAPKLALARELVTEIAARLPPGRA</sequence>
<dbReference type="InterPro" id="IPR007085">
    <property type="entry name" value="DNA/pantothenate-metab_flavo_C"/>
</dbReference>
<dbReference type="SUPFAM" id="SSF102645">
    <property type="entry name" value="CoaB-like"/>
    <property type="match status" value="1"/>
</dbReference>
<dbReference type="Gene3D" id="3.40.50.10300">
    <property type="entry name" value="CoaB-like"/>
    <property type="match status" value="1"/>
</dbReference>
<protein>
    <recommendedName>
        <fullName evidence="3">Coenzyme A biosynthesis bifunctional protein CoaBC</fullName>
    </recommendedName>
    <alternativeName>
        <fullName evidence="3">DNA/pantothenate metabolism flavoprotein</fullName>
    </alternativeName>
    <alternativeName>
        <fullName evidence="3">Phosphopantothenoylcysteine synthetase/decarboxylase</fullName>
        <shortName evidence="3">PPCS-PPCDC</shortName>
    </alternativeName>
    <domain>
        <recommendedName>
            <fullName evidence="3">Phosphopantothenoylcysteine decarboxylase</fullName>
            <shortName evidence="3">PPC decarboxylase</shortName>
            <shortName evidence="3">PPC-DC</shortName>
            <ecNumber evidence="3">4.1.1.36</ecNumber>
        </recommendedName>
        <alternativeName>
            <fullName evidence="3">CoaC</fullName>
        </alternativeName>
    </domain>
    <domain>
        <recommendedName>
            <fullName evidence="3">Phosphopantothenate--cysteine ligase</fullName>
            <ecNumber evidence="3">6.3.2.5</ecNumber>
        </recommendedName>
        <alternativeName>
            <fullName evidence="3">CoaB</fullName>
        </alternativeName>
        <alternativeName>
            <fullName evidence="3">Phosphopantothenoylcysteine synthetase</fullName>
            <shortName evidence="3">PPC synthetase</shortName>
            <shortName evidence="3">PPC-S</shortName>
        </alternativeName>
    </domain>
</protein>
<comment type="similarity">
    <text evidence="3 4">In the N-terminal section; belongs to the HFCD (homo-oligomeric flavin containing Cys decarboxylase) superfamily.</text>
</comment>
<evidence type="ECO:0000259" key="6">
    <source>
        <dbReference type="Pfam" id="PF04127"/>
    </source>
</evidence>
<evidence type="ECO:0000313" key="8">
    <source>
        <dbReference type="Proteomes" id="UP001184230"/>
    </source>
</evidence>
<feature type="region of interest" description="Phosphopantothenate--cysteine ligase" evidence="3">
    <location>
        <begin position="194"/>
        <end position="407"/>
    </location>
</feature>
<comment type="cofactor">
    <cofactor evidence="3">
        <name>FMN</name>
        <dbReference type="ChEBI" id="CHEBI:58210"/>
    </cofactor>
    <text evidence="3">Binds 1 FMN per subunit.</text>
</comment>
<comment type="pathway">
    <text evidence="3 4">Cofactor biosynthesis; coenzyme A biosynthesis; CoA from (R)-pantothenate: step 3/5.</text>
</comment>
<feature type="region of interest" description="Phosphopantothenoylcysteine decarboxylase" evidence="3">
    <location>
        <begin position="1"/>
        <end position="193"/>
    </location>
</feature>
<comment type="similarity">
    <text evidence="3 4">In the C-terminal section; belongs to the PPC synthetase family.</text>
</comment>
<dbReference type="GO" id="GO:0004633">
    <property type="term" value="F:phosphopantothenoylcysteine decarboxylase activity"/>
    <property type="evidence" value="ECO:0007669"/>
    <property type="project" value="UniProtKB-EC"/>
</dbReference>
<keyword evidence="3 4" id="KW-0436">Ligase</keyword>
<dbReference type="InterPro" id="IPR035929">
    <property type="entry name" value="CoaB-like_sf"/>
</dbReference>
<dbReference type="EC" id="6.3.2.5" evidence="3"/>
<dbReference type="InterPro" id="IPR036551">
    <property type="entry name" value="Flavin_trans-like"/>
</dbReference>
<accession>A0ABU1NIV6</accession>
<keyword evidence="3" id="KW-0511">Multifunctional enzyme</keyword>
<feature type="domain" description="Flavoprotein" evidence="5">
    <location>
        <begin position="7"/>
        <end position="182"/>
    </location>
</feature>
<evidence type="ECO:0000256" key="3">
    <source>
        <dbReference type="HAMAP-Rule" id="MF_02225"/>
    </source>
</evidence>
<dbReference type="RefSeq" id="WP_309904280.1">
    <property type="nucleotide sequence ID" value="NZ_JAVDRF010000008.1"/>
</dbReference>
<keyword evidence="3" id="KW-0479">Metal-binding</keyword>
<keyword evidence="1 3" id="KW-0210">Decarboxylase</keyword>
<feature type="binding site" evidence="3">
    <location>
        <begin position="310"/>
        <end position="313"/>
    </location>
    <ligand>
        <name>CTP</name>
        <dbReference type="ChEBI" id="CHEBI:37563"/>
    </ligand>
</feature>
<gene>
    <name evidence="3" type="primary">coaBC</name>
    <name evidence="7" type="ORF">J2739_003731</name>
</gene>
<dbReference type="HAMAP" id="MF_02225">
    <property type="entry name" value="CoaBC"/>
    <property type="match status" value="1"/>
</dbReference>
<dbReference type="NCBIfam" id="TIGR00521">
    <property type="entry name" value="coaBC_dfp"/>
    <property type="match status" value="1"/>
</dbReference>